<reference evidence="2 3" key="1">
    <citation type="submission" date="2016-10" db="EMBL/GenBank/DDBJ databases">
        <authorList>
            <person name="de Groot N.N."/>
        </authorList>
    </citation>
    <scope>NUCLEOTIDE SEQUENCE [LARGE SCALE GENOMIC DNA]</scope>
    <source>
        <strain evidence="2 3">DSM 44215</strain>
    </source>
</reference>
<organism evidence="2 3">
    <name type="scientific">Gordonia westfalica</name>
    <dbReference type="NCBI Taxonomy" id="158898"/>
    <lineage>
        <taxon>Bacteria</taxon>
        <taxon>Bacillati</taxon>
        <taxon>Actinomycetota</taxon>
        <taxon>Actinomycetes</taxon>
        <taxon>Mycobacteriales</taxon>
        <taxon>Gordoniaceae</taxon>
        <taxon>Gordonia</taxon>
    </lineage>
</organism>
<gene>
    <name evidence="2" type="ORF">SAMN04488548_134352</name>
</gene>
<dbReference type="Gene3D" id="3.10.450.50">
    <property type="match status" value="1"/>
</dbReference>
<dbReference type="InterPro" id="IPR032710">
    <property type="entry name" value="NTF2-like_dom_sf"/>
</dbReference>
<protein>
    <submittedName>
        <fullName evidence="2">SnoaL-like domain-containing protein</fullName>
    </submittedName>
</protein>
<dbReference type="STRING" id="158898.SAMN04488548_134352"/>
<dbReference type="InterPro" id="IPR037401">
    <property type="entry name" value="SnoaL-like"/>
</dbReference>
<dbReference type="SUPFAM" id="SSF54427">
    <property type="entry name" value="NTF2-like"/>
    <property type="match status" value="1"/>
</dbReference>
<dbReference type="OrthoDB" id="4571298at2"/>
<dbReference type="AlphaFoldDB" id="A0A1H2HA75"/>
<dbReference type="Pfam" id="PF13577">
    <property type="entry name" value="SnoaL_4"/>
    <property type="match status" value="1"/>
</dbReference>
<dbReference type="Proteomes" id="UP000183180">
    <property type="component" value="Unassembled WGS sequence"/>
</dbReference>
<dbReference type="EMBL" id="FNLM01000034">
    <property type="protein sequence ID" value="SDU28706.1"/>
    <property type="molecule type" value="Genomic_DNA"/>
</dbReference>
<proteinExistence type="predicted"/>
<name>A0A1H2HA75_9ACTN</name>
<evidence type="ECO:0000313" key="3">
    <source>
        <dbReference type="Proteomes" id="UP000183180"/>
    </source>
</evidence>
<evidence type="ECO:0000259" key="1">
    <source>
        <dbReference type="Pfam" id="PF13577"/>
    </source>
</evidence>
<dbReference type="RefSeq" id="WP_074848863.1">
    <property type="nucleotide sequence ID" value="NZ_FNLM01000034.1"/>
</dbReference>
<sequence>MDLDATHCLVDLARIEAIKQLKYRYWRACDARDVNGFRSCFIARGARIDYGPLGTFDDAEPMAKIFEQIALHKVDGQYVIFDMHHGFHPDITLTSETTATGRWTLKFRQVNLIERTETVMAGEYDDDYVVEDGEWKMAASRLTERWSLRRPLGDDCTVHAGTFADPA</sequence>
<evidence type="ECO:0000313" key="2">
    <source>
        <dbReference type="EMBL" id="SDU28706.1"/>
    </source>
</evidence>
<accession>A0A1H2HA75</accession>
<feature type="domain" description="SnoaL-like" evidence="1">
    <location>
        <begin position="12"/>
        <end position="139"/>
    </location>
</feature>